<dbReference type="Proteomes" id="UP000298337">
    <property type="component" value="Unassembled WGS sequence"/>
</dbReference>
<dbReference type="AlphaFoldDB" id="A0A4Z0P742"/>
<evidence type="ECO:0000313" key="1">
    <source>
        <dbReference type="EMBL" id="TGE06478.1"/>
    </source>
</evidence>
<gene>
    <name evidence="1" type="ORF">EU556_16710</name>
</gene>
<proteinExistence type="predicted"/>
<evidence type="ECO:0000313" key="2">
    <source>
        <dbReference type="Proteomes" id="UP000298337"/>
    </source>
</evidence>
<keyword evidence="2" id="KW-1185">Reference proteome</keyword>
<accession>A0A4Z0P742</accession>
<name>A0A4Z0P742_9BACT</name>
<reference evidence="1 2" key="1">
    <citation type="submission" date="2019-04" db="EMBL/GenBank/DDBJ databases">
        <authorList>
            <person name="Feng G."/>
            <person name="Zhang J."/>
            <person name="Zhu H."/>
        </authorList>
    </citation>
    <scope>NUCLEOTIDE SEQUENCE [LARGE SCALE GENOMIC DNA]</scope>
    <source>
        <strain evidence="1 2">92R-1</strain>
    </source>
</reference>
<comment type="caution">
    <text evidence="1">The sequence shown here is derived from an EMBL/GenBank/DDBJ whole genome shotgun (WGS) entry which is preliminary data.</text>
</comment>
<dbReference type="EMBL" id="SRLA01000003">
    <property type="protein sequence ID" value="TGE06478.1"/>
    <property type="molecule type" value="Genomic_DNA"/>
</dbReference>
<dbReference type="RefSeq" id="WP_135435260.1">
    <property type="nucleotide sequence ID" value="NZ_SRLA01000003.1"/>
</dbReference>
<sequence>MQNTESGRLKISALGSAAKQLAAVKGYLEKAIAAFIKPRRGRKLSPVEVQQLEALLPRIAGSNSAAELLPLIEQGLAVTQPYKEA</sequence>
<dbReference type="OrthoDB" id="884780at2"/>
<protein>
    <submittedName>
        <fullName evidence="1">Uncharacterized protein</fullName>
    </submittedName>
</protein>
<organism evidence="1 2">
    <name type="scientific">Hymenobacter fodinae</name>
    <dbReference type="NCBI Taxonomy" id="2510796"/>
    <lineage>
        <taxon>Bacteria</taxon>
        <taxon>Pseudomonadati</taxon>
        <taxon>Bacteroidota</taxon>
        <taxon>Cytophagia</taxon>
        <taxon>Cytophagales</taxon>
        <taxon>Hymenobacteraceae</taxon>
        <taxon>Hymenobacter</taxon>
    </lineage>
</organism>